<dbReference type="EMBL" id="JBHTHU010000005">
    <property type="protein sequence ID" value="MFD0750006.1"/>
    <property type="molecule type" value="Genomic_DNA"/>
</dbReference>
<gene>
    <name evidence="2" type="ORF">ACFQZS_07625</name>
</gene>
<organism evidence="2 3">
    <name type="scientific">Mucilaginibacter calamicampi</name>
    <dbReference type="NCBI Taxonomy" id="1302352"/>
    <lineage>
        <taxon>Bacteria</taxon>
        <taxon>Pseudomonadati</taxon>
        <taxon>Bacteroidota</taxon>
        <taxon>Sphingobacteriia</taxon>
        <taxon>Sphingobacteriales</taxon>
        <taxon>Sphingobacteriaceae</taxon>
        <taxon>Mucilaginibacter</taxon>
    </lineage>
</organism>
<dbReference type="Proteomes" id="UP001596958">
    <property type="component" value="Unassembled WGS sequence"/>
</dbReference>
<keyword evidence="1" id="KW-1133">Transmembrane helix</keyword>
<dbReference type="Gene3D" id="3.30.420.260">
    <property type="match status" value="1"/>
</dbReference>
<accession>A0ABW2YV95</accession>
<name>A0ABW2YV95_9SPHI</name>
<comment type="caution">
    <text evidence="2">The sequence shown here is derived from an EMBL/GenBank/DDBJ whole genome shotgun (WGS) entry which is preliminary data.</text>
</comment>
<dbReference type="RefSeq" id="WP_377098872.1">
    <property type="nucleotide sequence ID" value="NZ_JBHTHU010000005.1"/>
</dbReference>
<reference evidence="3" key="1">
    <citation type="journal article" date="2019" name="Int. J. Syst. Evol. Microbiol.">
        <title>The Global Catalogue of Microorganisms (GCM) 10K type strain sequencing project: providing services to taxonomists for standard genome sequencing and annotation.</title>
        <authorList>
            <consortium name="The Broad Institute Genomics Platform"/>
            <consortium name="The Broad Institute Genome Sequencing Center for Infectious Disease"/>
            <person name="Wu L."/>
            <person name="Ma J."/>
        </authorList>
    </citation>
    <scope>NUCLEOTIDE SEQUENCE [LARGE SCALE GENOMIC DNA]</scope>
    <source>
        <strain evidence="3">CCUG 63418</strain>
    </source>
</reference>
<sequence length="269" mass="30776">MGEINYTYRHKDFDLNLAYYYTMVLQVNSTLFTYAVFYNDRLMALAENCILEELVEPTEMVNELLANFKDVVVGVDAEAFTIVPAELYSTDKVAGYARFFDVKEDEKVLAQQLDDDNFIIYKIKAVVFEAIGKFNLDRCVHSSRGWINVIANTNPAYNTIYINIEEGVAELLRFKNGKLRLYNTFEYKTADDLAYAVSVVFKQMGVLQREVHLYLSGAAVNREYRARLSEFFPVVDINKLKIAKLPEELNSGQLLKLSALLLCVSSEAR</sequence>
<protein>
    <submittedName>
        <fullName evidence="2">DUF3822 family protein</fullName>
    </submittedName>
</protein>
<keyword evidence="1" id="KW-0472">Membrane</keyword>
<dbReference type="Pfam" id="PF12864">
    <property type="entry name" value="DUF3822"/>
    <property type="match status" value="1"/>
</dbReference>
<dbReference type="InterPro" id="IPR024213">
    <property type="entry name" value="DUF3822"/>
</dbReference>
<proteinExistence type="predicted"/>
<evidence type="ECO:0000256" key="1">
    <source>
        <dbReference type="SAM" id="Phobius"/>
    </source>
</evidence>
<dbReference type="Gene3D" id="3.30.420.250">
    <property type="match status" value="1"/>
</dbReference>
<feature type="transmembrane region" description="Helical" evidence="1">
    <location>
        <begin position="18"/>
        <end position="37"/>
    </location>
</feature>
<evidence type="ECO:0000313" key="3">
    <source>
        <dbReference type="Proteomes" id="UP001596958"/>
    </source>
</evidence>
<keyword evidence="1" id="KW-0812">Transmembrane</keyword>
<keyword evidence="3" id="KW-1185">Reference proteome</keyword>
<evidence type="ECO:0000313" key="2">
    <source>
        <dbReference type="EMBL" id="MFD0750006.1"/>
    </source>
</evidence>
<dbReference type="CDD" id="cd24013">
    <property type="entry name" value="ASKHA_ATPase_BT3980-like"/>
    <property type="match status" value="1"/>
</dbReference>